<evidence type="ECO:0000256" key="1">
    <source>
        <dbReference type="SAM" id="MobiDB-lite"/>
    </source>
</evidence>
<dbReference type="EMBL" id="KQ257452">
    <property type="protein sequence ID" value="KND03177.1"/>
    <property type="molecule type" value="Genomic_DNA"/>
</dbReference>
<dbReference type="AlphaFoldDB" id="A0A0L0HQ06"/>
<feature type="region of interest" description="Disordered" evidence="1">
    <location>
        <begin position="121"/>
        <end position="191"/>
    </location>
</feature>
<dbReference type="RefSeq" id="XP_016611216.1">
    <property type="nucleotide sequence ID" value="XM_016750528.1"/>
</dbReference>
<dbReference type="OrthoDB" id="2149471at2759"/>
<evidence type="ECO:0000313" key="3">
    <source>
        <dbReference type="Proteomes" id="UP000053201"/>
    </source>
</evidence>
<reference evidence="2 3" key="1">
    <citation type="submission" date="2009-08" db="EMBL/GenBank/DDBJ databases">
        <title>The Genome Sequence of Spizellomyces punctatus strain DAOM BR117.</title>
        <authorList>
            <consortium name="The Broad Institute Genome Sequencing Platform"/>
            <person name="Russ C."/>
            <person name="Cuomo C."/>
            <person name="Shea T."/>
            <person name="Young S.K."/>
            <person name="Zeng Q."/>
            <person name="Koehrsen M."/>
            <person name="Haas B."/>
            <person name="Borodovsky M."/>
            <person name="Guigo R."/>
            <person name="Alvarado L."/>
            <person name="Berlin A."/>
            <person name="Bochicchio J."/>
            <person name="Borenstein D."/>
            <person name="Chapman S."/>
            <person name="Chen Z."/>
            <person name="Engels R."/>
            <person name="Freedman E."/>
            <person name="Gellesch M."/>
            <person name="Goldberg J."/>
            <person name="Griggs A."/>
            <person name="Gujja S."/>
            <person name="Heiman D."/>
            <person name="Hepburn T."/>
            <person name="Howarth C."/>
            <person name="Jen D."/>
            <person name="Larson L."/>
            <person name="Lewis B."/>
            <person name="Mehta T."/>
            <person name="Park D."/>
            <person name="Pearson M."/>
            <person name="Roberts A."/>
            <person name="Saif S."/>
            <person name="Shenoy N."/>
            <person name="Sisk P."/>
            <person name="Stolte C."/>
            <person name="Sykes S."/>
            <person name="Thomson T."/>
            <person name="Walk T."/>
            <person name="White J."/>
            <person name="Yandava C."/>
            <person name="Burger G."/>
            <person name="Gray M.W."/>
            <person name="Holland P.W.H."/>
            <person name="King N."/>
            <person name="Lang F.B.F."/>
            <person name="Roger A.J."/>
            <person name="Ruiz-Trillo I."/>
            <person name="Lander E."/>
            <person name="Nusbaum C."/>
        </authorList>
    </citation>
    <scope>NUCLEOTIDE SEQUENCE [LARGE SCALE GENOMIC DNA]</scope>
    <source>
        <strain evidence="2 3">DAOM BR117</strain>
    </source>
</reference>
<accession>A0A0L0HQ06</accession>
<organism evidence="2 3">
    <name type="scientific">Spizellomyces punctatus (strain DAOM BR117)</name>
    <dbReference type="NCBI Taxonomy" id="645134"/>
    <lineage>
        <taxon>Eukaryota</taxon>
        <taxon>Fungi</taxon>
        <taxon>Fungi incertae sedis</taxon>
        <taxon>Chytridiomycota</taxon>
        <taxon>Chytridiomycota incertae sedis</taxon>
        <taxon>Chytridiomycetes</taxon>
        <taxon>Spizellomycetales</taxon>
        <taxon>Spizellomycetaceae</taxon>
        <taxon>Spizellomyces</taxon>
    </lineage>
</organism>
<gene>
    <name evidence="2" type="ORF">SPPG_02237</name>
</gene>
<name>A0A0L0HQ06_SPIPD</name>
<evidence type="ECO:0000313" key="2">
    <source>
        <dbReference type="EMBL" id="KND03177.1"/>
    </source>
</evidence>
<dbReference type="eggNOG" id="ENOG502SZP0">
    <property type="taxonomic scope" value="Eukaryota"/>
</dbReference>
<evidence type="ECO:0008006" key="4">
    <source>
        <dbReference type="Google" id="ProtNLM"/>
    </source>
</evidence>
<protein>
    <recommendedName>
        <fullName evidence="4">Spindle and kinetochore-associated protein 3</fullName>
    </recommendedName>
</protein>
<dbReference type="GeneID" id="27685835"/>
<dbReference type="VEuPathDB" id="FungiDB:SPPG_02237"/>
<dbReference type="Proteomes" id="UP000053201">
    <property type="component" value="Unassembled WGS sequence"/>
</dbReference>
<feature type="compositionally biased region" description="Pro residues" evidence="1">
    <location>
        <begin position="122"/>
        <end position="136"/>
    </location>
</feature>
<proteinExistence type="predicted"/>
<keyword evidence="3" id="KW-1185">Reference proteome</keyword>
<dbReference type="InParanoid" id="A0A0L0HQ06"/>
<sequence length="359" mass="39270">MDFAYLDTLLACSKRLDKDLQDLVATLSLPTSTPNAALHSSFIAKNQQRCDVIAKAVEAMEKDTGGKTGRRPSAEELVDAAGDAVLQMQRQCTKVMEFLKEYGYEEQGGYREAQLQPIARPAEPPVPSISHPPPLLPDGHQSEEEVEPPSSPQIPITMAIPTTPRASGQTGTKKPARSAATSPPDSPLATLEDFGLSSLSLGLLEGVTDTPSSEGLSFHSHPIGRESIDSPAIPIPDYHPATWNQSPRKPRKSDPNSMFNALIALAEREDYEALPQYLKAQMTLEFLNDMITEINEILTDKRFMGEDQEGEDVITIEELMDVTSIDAGKCKAVFVAMLHLQRLEAESLEGSDGKRYRVV</sequence>
<feature type="region of interest" description="Disordered" evidence="1">
    <location>
        <begin position="229"/>
        <end position="256"/>
    </location>
</feature>